<keyword evidence="2" id="KW-1185">Reference proteome</keyword>
<dbReference type="SUPFAM" id="SSF54593">
    <property type="entry name" value="Glyoxalase/Bleomycin resistance protein/Dihydroxybiphenyl dioxygenase"/>
    <property type="match status" value="1"/>
</dbReference>
<dbReference type="OrthoDB" id="2871523at2"/>
<evidence type="ECO:0000313" key="2">
    <source>
        <dbReference type="Proteomes" id="UP000184699"/>
    </source>
</evidence>
<protein>
    <recommendedName>
        <fullName evidence="3">VOC domain-containing protein</fullName>
    </recommendedName>
</protein>
<organism evidence="1 2">
    <name type="scientific">Agromyces cerinus subsp. cerinus</name>
    <dbReference type="NCBI Taxonomy" id="232089"/>
    <lineage>
        <taxon>Bacteria</taxon>
        <taxon>Bacillati</taxon>
        <taxon>Actinomycetota</taxon>
        <taxon>Actinomycetes</taxon>
        <taxon>Micrococcales</taxon>
        <taxon>Microbacteriaceae</taxon>
        <taxon>Agromyces</taxon>
    </lineage>
</organism>
<accession>A0A1N6E4Y6</accession>
<dbReference type="AlphaFoldDB" id="A0A1N6E4Y6"/>
<dbReference type="Proteomes" id="UP000184699">
    <property type="component" value="Unassembled WGS sequence"/>
</dbReference>
<dbReference type="RefSeq" id="WP_074259228.1">
    <property type="nucleotide sequence ID" value="NZ_FSRJ01000001.1"/>
</dbReference>
<reference evidence="2" key="1">
    <citation type="submission" date="2016-11" db="EMBL/GenBank/DDBJ databases">
        <authorList>
            <person name="Varghese N."/>
            <person name="Submissions S."/>
        </authorList>
    </citation>
    <scope>NUCLEOTIDE SEQUENCE [LARGE SCALE GENOMIC DNA]</scope>
    <source>
        <strain evidence="2">DSM 8595</strain>
    </source>
</reference>
<proteinExistence type="predicted"/>
<evidence type="ECO:0008006" key="3">
    <source>
        <dbReference type="Google" id="ProtNLM"/>
    </source>
</evidence>
<evidence type="ECO:0000313" key="1">
    <source>
        <dbReference type="EMBL" id="SIN78066.1"/>
    </source>
</evidence>
<dbReference type="EMBL" id="FSRJ01000001">
    <property type="protein sequence ID" value="SIN78066.1"/>
    <property type="molecule type" value="Genomic_DNA"/>
</dbReference>
<name>A0A1N6E4Y6_9MICO</name>
<gene>
    <name evidence="1" type="ORF">SAMN05443544_1090</name>
</gene>
<sequence length="126" mass="13704">MTDQHPAFSGGRNVALKVPPHRYEATVRFYRDILQLPAVSGPDGDATGFEFGPCNLWIDNCPGLSQAEVWLELVASDTGSAAEVLENAGIARRDEIEDLGTGFDGFWISSPSDVIHLVDSQKQSWA</sequence>
<dbReference type="InterPro" id="IPR029068">
    <property type="entry name" value="Glyas_Bleomycin-R_OHBP_Dase"/>
</dbReference>
<dbReference type="STRING" id="232089.SAMN05443544_1090"/>